<dbReference type="Proteomes" id="UP000708208">
    <property type="component" value="Unassembled WGS sequence"/>
</dbReference>
<dbReference type="AlphaFoldDB" id="A0A8J2KGF2"/>
<evidence type="ECO:0000313" key="3">
    <source>
        <dbReference type="Proteomes" id="UP000708208"/>
    </source>
</evidence>
<proteinExistence type="predicted"/>
<dbReference type="EMBL" id="CAJVCH010124184">
    <property type="protein sequence ID" value="CAG7725590.1"/>
    <property type="molecule type" value="Genomic_DNA"/>
</dbReference>
<accession>A0A8J2KGF2</accession>
<sequence>MKSKLIMTIVTTGHDTLGPEPSLGQHWQHSSTLRKQDSRFATKEDKVRTSTYPRKCRDQGCISSIF</sequence>
<protein>
    <submittedName>
        <fullName evidence="2">Uncharacterized protein</fullName>
    </submittedName>
</protein>
<name>A0A8J2KGF2_9HEXA</name>
<gene>
    <name evidence="2" type="ORF">AFUS01_LOCUS14541</name>
</gene>
<feature type="region of interest" description="Disordered" evidence="1">
    <location>
        <begin position="13"/>
        <end position="49"/>
    </location>
</feature>
<evidence type="ECO:0000313" key="2">
    <source>
        <dbReference type="EMBL" id="CAG7725590.1"/>
    </source>
</evidence>
<evidence type="ECO:0000256" key="1">
    <source>
        <dbReference type="SAM" id="MobiDB-lite"/>
    </source>
</evidence>
<keyword evidence="3" id="KW-1185">Reference proteome</keyword>
<organism evidence="2 3">
    <name type="scientific">Allacma fusca</name>
    <dbReference type="NCBI Taxonomy" id="39272"/>
    <lineage>
        <taxon>Eukaryota</taxon>
        <taxon>Metazoa</taxon>
        <taxon>Ecdysozoa</taxon>
        <taxon>Arthropoda</taxon>
        <taxon>Hexapoda</taxon>
        <taxon>Collembola</taxon>
        <taxon>Symphypleona</taxon>
        <taxon>Sminthuridae</taxon>
        <taxon>Allacma</taxon>
    </lineage>
</organism>
<comment type="caution">
    <text evidence="2">The sequence shown here is derived from an EMBL/GenBank/DDBJ whole genome shotgun (WGS) entry which is preliminary data.</text>
</comment>
<feature type="compositionally biased region" description="Basic and acidic residues" evidence="1">
    <location>
        <begin position="34"/>
        <end position="48"/>
    </location>
</feature>
<reference evidence="2" key="1">
    <citation type="submission" date="2021-06" db="EMBL/GenBank/DDBJ databases">
        <authorList>
            <person name="Hodson N. C."/>
            <person name="Mongue J. A."/>
            <person name="Jaron S. K."/>
        </authorList>
    </citation>
    <scope>NUCLEOTIDE SEQUENCE</scope>
</reference>